<accession>A0A1R3RMS4</accession>
<organism evidence="2 3">
    <name type="scientific">Aspergillus carbonarius (strain ITEM 5010)</name>
    <dbReference type="NCBI Taxonomy" id="602072"/>
    <lineage>
        <taxon>Eukaryota</taxon>
        <taxon>Fungi</taxon>
        <taxon>Dikarya</taxon>
        <taxon>Ascomycota</taxon>
        <taxon>Pezizomycotina</taxon>
        <taxon>Eurotiomycetes</taxon>
        <taxon>Eurotiomycetidae</taxon>
        <taxon>Eurotiales</taxon>
        <taxon>Aspergillaceae</taxon>
        <taxon>Aspergillus</taxon>
        <taxon>Aspergillus subgen. Circumdati</taxon>
    </lineage>
</organism>
<keyword evidence="3" id="KW-1185">Reference proteome</keyword>
<name>A0A1R3RMS4_ASPC5</name>
<gene>
    <name evidence="2" type="ORF">ASPCADRAFT_207125</name>
</gene>
<reference evidence="3" key="1">
    <citation type="journal article" date="2017" name="Genome Biol.">
        <title>Comparative genomics reveals high biological diversity and specific adaptations in the industrially and medically important fungal genus Aspergillus.</title>
        <authorList>
            <person name="de Vries R.P."/>
            <person name="Riley R."/>
            <person name="Wiebenga A."/>
            <person name="Aguilar-Osorio G."/>
            <person name="Amillis S."/>
            <person name="Uchima C.A."/>
            <person name="Anderluh G."/>
            <person name="Asadollahi M."/>
            <person name="Askin M."/>
            <person name="Barry K."/>
            <person name="Battaglia E."/>
            <person name="Bayram O."/>
            <person name="Benocci T."/>
            <person name="Braus-Stromeyer S.A."/>
            <person name="Caldana C."/>
            <person name="Canovas D."/>
            <person name="Cerqueira G.C."/>
            <person name="Chen F."/>
            <person name="Chen W."/>
            <person name="Choi C."/>
            <person name="Clum A."/>
            <person name="Dos Santos R.A."/>
            <person name="Damasio A.R."/>
            <person name="Diallinas G."/>
            <person name="Emri T."/>
            <person name="Fekete E."/>
            <person name="Flipphi M."/>
            <person name="Freyberg S."/>
            <person name="Gallo A."/>
            <person name="Gournas C."/>
            <person name="Habgood R."/>
            <person name="Hainaut M."/>
            <person name="Harispe M.L."/>
            <person name="Henrissat B."/>
            <person name="Hilden K.S."/>
            <person name="Hope R."/>
            <person name="Hossain A."/>
            <person name="Karabika E."/>
            <person name="Karaffa L."/>
            <person name="Karanyi Z."/>
            <person name="Krasevec N."/>
            <person name="Kuo A."/>
            <person name="Kusch H."/>
            <person name="LaButti K."/>
            <person name="Lagendijk E.L."/>
            <person name="Lapidus A."/>
            <person name="Levasseur A."/>
            <person name="Lindquist E."/>
            <person name="Lipzen A."/>
            <person name="Logrieco A.F."/>
            <person name="MacCabe A."/>
            <person name="Maekelae M.R."/>
            <person name="Malavazi I."/>
            <person name="Melin P."/>
            <person name="Meyer V."/>
            <person name="Mielnichuk N."/>
            <person name="Miskei M."/>
            <person name="Molnar A.P."/>
            <person name="Mule G."/>
            <person name="Ngan C.Y."/>
            <person name="Orejas M."/>
            <person name="Orosz E."/>
            <person name="Ouedraogo J.P."/>
            <person name="Overkamp K.M."/>
            <person name="Park H.-S."/>
            <person name="Perrone G."/>
            <person name="Piumi F."/>
            <person name="Punt P.J."/>
            <person name="Ram A.F."/>
            <person name="Ramon A."/>
            <person name="Rauscher S."/>
            <person name="Record E."/>
            <person name="Riano-Pachon D.M."/>
            <person name="Robert V."/>
            <person name="Roehrig J."/>
            <person name="Ruller R."/>
            <person name="Salamov A."/>
            <person name="Salih N.S."/>
            <person name="Samson R.A."/>
            <person name="Sandor E."/>
            <person name="Sanguinetti M."/>
            <person name="Schuetze T."/>
            <person name="Sepcic K."/>
            <person name="Shelest E."/>
            <person name="Sherlock G."/>
            <person name="Sophianopoulou V."/>
            <person name="Squina F.M."/>
            <person name="Sun H."/>
            <person name="Susca A."/>
            <person name="Todd R.B."/>
            <person name="Tsang A."/>
            <person name="Unkles S.E."/>
            <person name="van de Wiele N."/>
            <person name="van Rossen-Uffink D."/>
            <person name="Oliveira J.V."/>
            <person name="Vesth T.C."/>
            <person name="Visser J."/>
            <person name="Yu J.-H."/>
            <person name="Zhou M."/>
            <person name="Andersen M.R."/>
            <person name="Archer D.B."/>
            <person name="Baker S.E."/>
            <person name="Benoit I."/>
            <person name="Brakhage A.A."/>
            <person name="Braus G.H."/>
            <person name="Fischer R."/>
            <person name="Frisvad J.C."/>
            <person name="Goldman G.H."/>
            <person name="Houbraken J."/>
            <person name="Oakley B."/>
            <person name="Pocsi I."/>
            <person name="Scazzocchio C."/>
            <person name="Seiboth B."/>
            <person name="vanKuyk P.A."/>
            <person name="Wortman J."/>
            <person name="Dyer P.S."/>
            <person name="Grigoriev I.V."/>
        </authorList>
    </citation>
    <scope>NUCLEOTIDE SEQUENCE [LARGE SCALE GENOMIC DNA]</scope>
    <source>
        <strain evidence="3">ITEM 5010</strain>
    </source>
</reference>
<dbReference type="VEuPathDB" id="FungiDB:ASPCADRAFT_207125"/>
<dbReference type="OrthoDB" id="1046782at2759"/>
<evidence type="ECO:0000256" key="1">
    <source>
        <dbReference type="SAM" id="MobiDB-lite"/>
    </source>
</evidence>
<proteinExistence type="predicted"/>
<dbReference type="Proteomes" id="UP000188318">
    <property type="component" value="Unassembled WGS sequence"/>
</dbReference>
<evidence type="ECO:0000313" key="3">
    <source>
        <dbReference type="Proteomes" id="UP000188318"/>
    </source>
</evidence>
<protein>
    <submittedName>
        <fullName evidence="2">Uncharacterized protein</fullName>
    </submittedName>
</protein>
<evidence type="ECO:0000313" key="2">
    <source>
        <dbReference type="EMBL" id="OOF95770.1"/>
    </source>
</evidence>
<sequence length="82" mass="9075">MAWAKIANIDILTRKLREIQFVYVHGRAFNLVRIRAPENASAPAYRLGGRSYTSGCRSSLAQSQSESPYHQAPQLTQANSGP</sequence>
<dbReference type="EMBL" id="KV907499">
    <property type="protein sequence ID" value="OOF95770.1"/>
    <property type="molecule type" value="Genomic_DNA"/>
</dbReference>
<dbReference type="AlphaFoldDB" id="A0A1R3RMS4"/>
<feature type="region of interest" description="Disordered" evidence="1">
    <location>
        <begin position="52"/>
        <end position="82"/>
    </location>
</feature>